<dbReference type="PANTHER" id="PTHR35410">
    <property type="entry name" value="EXPRESSED PROTEIN"/>
    <property type="match status" value="1"/>
</dbReference>
<sequence>MMELPDERVQVDALERHLLAGLSSNDYDGSFEDEVLYDASFAEMEDNFVKYQIAQWTLLSLLLIVAWGVGVLMLLYLPIGVYVCRRDFRSRKLYLTPHAVIYKVNKPFAFPCFGVSKKEKYWILPSISDVVVEQDYLQSIFGVYSIRIENISVRKPPSCDVKITGVAHPHDFRKAVVVHLLNTRNQKTSSDDQQSTNLNYAASSSEASLGDLMLEKLDEVEISVKVKVAEMLCIALITNKCRLM</sequence>
<protein>
    <recommendedName>
        <fullName evidence="1">DUF7642 domain-containing protein</fullName>
    </recommendedName>
</protein>
<evidence type="ECO:0000313" key="2">
    <source>
        <dbReference type="EMBL" id="ONM01457.1"/>
    </source>
</evidence>
<dbReference type="eggNOG" id="ENOG502QUD7">
    <property type="taxonomic scope" value="Eukaryota"/>
</dbReference>
<dbReference type="AlphaFoldDB" id="A0A1D6KE58"/>
<dbReference type="IntAct" id="A0A1D6KE58">
    <property type="interactions" value="12"/>
</dbReference>
<dbReference type="EMBL" id="CM007647">
    <property type="protein sequence ID" value="ONM01457.1"/>
    <property type="molecule type" value="Genomic_DNA"/>
</dbReference>
<feature type="domain" description="DUF7642" evidence="1">
    <location>
        <begin position="86"/>
        <end position="184"/>
    </location>
</feature>
<gene>
    <name evidence="2" type="ORF">ZEAMMB73_Zm00001d030742</name>
</gene>
<dbReference type="InParanoid" id="A0A1D6KE58"/>
<dbReference type="InterPro" id="IPR056059">
    <property type="entry name" value="DUF7642"/>
</dbReference>
<proteinExistence type="predicted"/>
<organism evidence="2">
    <name type="scientific">Zea mays</name>
    <name type="common">Maize</name>
    <dbReference type="NCBI Taxonomy" id="4577"/>
    <lineage>
        <taxon>Eukaryota</taxon>
        <taxon>Viridiplantae</taxon>
        <taxon>Streptophyta</taxon>
        <taxon>Embryophyta</taxon>
        <taxon>Tracheophyta</taxon>
        <taxon>Spermatophyta</taxon>
        <taxon>Magnoliopsida</taxon>
        <taxon>Liliopsida</taxon>
        <taxon>Poales</taxon>
        <taxon>Poaceae</taxon>
        <taxon>PACMAD clade</taxon>
        <taxon>Panicoideae</taxon>
        <taxon>Andropogonodae</taxon>
        <taxon>Andropogoneae</taxon>
        <taxon>Tripsacinae</taxon>
        <taxon>Zea</taxon>
    </lineage>
</organism>
<dbReference type="Pfam" id="PF24649">
    <property type="entry name" value="DUF7642"/>
    <property type="match status" value="1"/>
</dbReference>
<dbReference type="PaxDb" id="4577-GRMZM2G179281_P03"/>
<reference evidence="2" key="1">
    <citation type="submission" date="2015-12" db="EMBL/GenBank/DDBJ databases">
        <title>Update maize B73 reference genome by single molecule sequencing technologies.</title>
        <authorList>
            <consortium name="Maize Genome Sequencing Project"/>
            <person name="Ware D."/>
        </authorList>
    </citation>
    <scope>NUCLEOTIDE SEQUENCE [LARGE SCALE GENOMIC DNA]</scope>
    <source>
        <tissue evidence="2">Seedling</tissue>
    </source>
</reference>
<dbReference type="PANTHER" id="PTHR35410:SF1">
    <property type="entry name" value="EXPRESSED PROTEIN"/>
    <property type="match status" value="1"/>
</dbReference>
<evidence type="ECO:0000259" key="1">
    <source>
        <dbReference type="Pfam" id="PF24649"/>
    </source>
</evidence>
<dbReference type="FunCoup" id="A0A1D6KE58">
    <property type="interactions" value="173"/>
</dbReference>
<accession>A0A1D6KE58</accession>
<name>A0A1D6KE58_MAIZE</name>
<dbReference type="ExpressionAtlas" id="A0A1D6KE58">
    <property type="expression patterns" value="baseline and differential"/>
</dbReference>